<keyword evidence="2" id="KW-0479">Metal-binding</keyword>
<dbReference type="InterPro" id="IPR001041">
    <property type="entry name" value="2Fe-2S_ferredoxin-type"/>
</dbReference>
<dbReference type="GO" id="GO:0016491">
    <property type="term" value="F:oxidoreductase activity"/>
    <property type="evidence" value="ECO:0007669"/>
    <property type="project" value="UniProtKB-KW"/>
</dbReference>
<dbReference type="Pfam" id="PF00111">
    <property type="entry name" value="Fer2"/>
    <property type="match status" value="1"/>
</dbReference>
<dbReference type="AlphaFoldDB" id="A0A2A9ES86"/>
<evidence type="ECO:0000256" key="5">
    <source>
        <dbReference type="ARBA" id="ARBA00023014"/>
    </source>
</evidence>
<dbReference type="EMBL" id="PDJI01000004">
    <property type="protein sequence ID" value="PFG41105.1"/>
    <property type="molecule type" value="Genomic_DNA"/>
</dbReference>
<evidence type="ECO:0000259" key="7">
    <source>
        <dbReference type="PROSITE" id="PS51085"/>
    </source>
</evidence>
<evidence type="ECO:0000313" key="9">
    <source>
        <dbReference type="Proteomes" id="UP000222106"/>
    </source>
</evidence>
<dbReference type="GO" id="GO:0051537">
    <property type="term" value="F:2 iron, 2 sulfur cluster binding"/>
    <property type="evidence" value="ECO:0007669"/>
    <property type="project" value="UniProtKB-KW"/>
</dbReference>
<dbReference type="SUPFAM" id="SSF47741">
    <property type="entry name" value="CO dehydrogenase ISP C-domain like"/>
    <property type="match status" value="1"/>
</dbReference>
<dbReference type="Pfam" id="PF01799">
    <property type="entry name" value="Fer2_2"/>
    <property type="match status" value="1"/>
</dbReference>
<evidence type="ECO:0000256" key="2">
    <source>
        <dbReference type="ARBA" id="ARBA00022723"/>
    </source>
</evidence>
<dbReference type="FunFam" id="1.10.150.120:FF:000003">
    <property type="entry name" value="Carbon monoxide dehydrogenase, small subunit"/>
    <property type="match status" value="1"/>
</dbReference>
<dbReference type="SUPFAM" id="SSF54292">
    <property type="entry name" value="2Fe-2S ferredoxin-like"/>
    <property type="match status" value="1"/>
</dbReference>
<dbReference type="InterPro" id="IPR002888">
    <property type="entry name" value="2Fe-2S-bd"/>
</dbReference>
<evidence type="ECO:0000256" key="4">
    <source>
        <dbReference type="ARBA" id="ARBA00023004"/>
    </source>
</evidence>
<dbReference type="RefSeq" id="WP_245862712.1">
    <property type="nucleotide sequence ID" value="NZ_PDJI01000004.1"/>
</dbReference>
<dbReference type="InterPro" id="IPR036010">
    <property type="entry name" value="2Fe-2S_ferredoxin-like_sf"/>
</dbReference>
<reference evidence="8 9" key="1">
    <citation type="submission" date="2017-10" db="EMBL/GenBank/DDBJ databases">
        <title>Sequencing the genomes of 1000 actinobacteria strains.</title>
        <authorList>
            <person name="Klenk H.-P."/>
        </authorList>
    </citation>
    <scope>NUCLEOTIDE SEQUENCE [LARGE SCALE GENOMIC DNA]</scope>
    <source>
        <strain evidence="8 9">DSM 21838</strain>
    </source>
</reference>
<keyword evidence="9" id="KW-1185">Reference proteome</keyword>
<keyword evidence="3" id="KW-0560">Oxidoreductase</keyword>
<dbReference type="InterPro" id="IPR006058">
    <property type="entry name" value="2Fe2S_fd_BS"/>
</dbReference>
<dbReference type="PROSITE" id="PS51085">
    <property type="entry name" value="2FE2S_FER_2"/>
    <property type="match status" value="1"/>
</dbReference>
<gene>
    <name evidence="8" type="ORF">ATJ97_3653</name>
</gene>
<proteinExistence type="predicted"/>
<sequence>MSDMHRITMTVNGTDRIVDVPANRALLDALRDECGLPGTKECCAVGECGACTVTMDGRTVNSCLVLAVEADGADVRTVEALAADGELSPLQQAFLDHGAVQCGFCIPGMLMSAEALLTENPDPSEEEIREGLSGNLCRCAGYARMFAAVRAVADGTVTARRRDSVPILATNWEGAIADAATHGPKETGR</sequence>
<name>A0A2A9ES86_9MICO</name>
<keyword evidence="5" id="KW-0411">Iron-sulfur</keyword>
<dbReference type="FunFam" id="3.10.20.30:FF:000020">
    <property type="entry name" value="Xanthine dehydrogenase iron-sulfur subunit"/>
    <property type="match status" value="1"/>
</dbReference>
<dbReference type="GO" id="GO:0046872">
    <property type="term" value="F:metal ion binding"/>
    <property type="evidence" value="ECO:0007669"/>
    <property type="project" value="UniProtKB-KW"/>
</dbReference>
<dbReference type="CDD" id="cd00207">
    <property type="entry name" value="fer2"/>
    <property type="match status" value="1"/>
</dbReference>
<comment type="caution">
    <text evidence="8">The sequence shown here is derived from an EMBL/GenBank/DDBJ whole genome shotgun (WGS) entry which is preliminary data.</text>
</comment>
<keyword evidence="1" id="KW-0001">2Fe-2S</keyword>
<dbReference type="PANTHER" id="PTHR44379">
    <property type="entry name" value="OXIDOREDUCTASE WITH IRON-SULFUR SUBUNIT"/>
    <property type="match status" value="1"/>
</dbReference>
<evidence type="ECO:0000313" key="8">
    <source>
        <dbReference type="EMBL" id="PFG41105.1"/>
    </source>
</evidence>
<dbReference type="Proteomes" id="UP000222106">
    <property type="component" value="Unassembled WGS sequence"/>
</dbReference>
<evidence type="ECO:0000256" key="3">
    <source>
        <dbReference type="ARBA" id="ARBA00023002"/>
    </source>
</evidence>
<protein>
    <submittedName>
        <fullName evidence="8">Carbon-monoxide dehydrogenase small subunit</fullName>
    </submittedName>
</protein>
<feature type="domain" description="2Fe-2S ferredoxin-type" evidence="7">
    <location>
        <begin position="5"/>
        <end position="81"/>
    </location>
</feature>
<comment type="pathway">
    <text evidence="6">Alkaloid degradation; nicotine degradation.</text>
</comment>
<evidence type="ECO:0000256" key="1">
    <source>
        <dbReference type="ARBA" id="ARBA00022714"/>
    </source>
</evidence>
<dbReference type="InterPro" id="IPR051452">
    <property type="entry name" value="Diverse_Oxidoreductases"/>
</dbReference>
<organism evidence="8 9">
    <name type="scientific">Georgenia soli</name>
    <dbReference type="NCBI Taxonomy" id="638953"/>
    <lineage>
        <taxon>Bacteria</taxon>
        <taxon>Bacillati</taxon>
        <taxon>Actinomycetota</taxon>
        <taxon>Actinomycetes</taxon>
        <taxon>Micrococcales</taxon>
        <taxon>Bogoriellaceae</taxon>
        <taxon>Georgenia</taxon>
    </lineage>
</organism>
<dbReference type="InterPro" id="IPR012675">
    <property type="entry name" value="Beta-grasp_dom_sf"/>
</dbReference>
<dbReference type="InterPro" id="IPR036884">
    <property type="entry name" value="2Fe-2S-bd_dom_sf"/>
</dbReference>
<dbReference type="PANTHER" id="PTHR44379:SF8">
    <property type="entry name" value="XANTHINE DEHYDROGENASE IRON-SULFUR-BINDING SUBUNIT XDHC-RELATED"/>
    <property type="match status" value="1"/>
</dbReference>
<keyword evidence="4" id="KW-0408">Iron</keyword>
<dbReference type="Gene3D" id="1.10.150.120">
    <property type="entry name" value="[2Fe-2S]-binding domain"/>
    <property type="match status" value="1"/>
</dbReference>
<evidence type="ECO:0000256" key="6">
    <source>
        <dbReference type="ARBA" id="ARBA00060707"/>
    </source>
</evidence>
<dbReference type="PROSITE" id="PS00197">
    <property type="entry name" value="2FE2S_FER_1"/>
    <property type="match status" value="1"/>
</dbReference>
<accession>A0A2A9ES86</accession>
<dbReference type="Gene3D" id="3.10.20.30">
    <property type="match status" value="1"/>
</dbReference>